<reference evidence="2" key="1">
    <citation type="journal article" date="2019" name="Int. J. Syst. Evol. Microbiol.">
        <title>The Global Catalogue of Microorganisms (GCM) 10K type strain sequencing project: providing services to taxonomists for standard genome sequencing and annotation.</title>
        <authorList>
            <consortium name="The Broad Institute Genomics Platform"/>
            <consortium name="The Broad Institute Genome Sequencing Center for Infectious Disease"/>
            <person name="Wu L."/>
            <person name="Ma J."/>
        </authorList>
    </citation>
    <scope>NUCLEOTIDE SEQUENCE [LARGE SCALE GENOMIC DNA]</scope>
    <source>
        <strain evidence="2">CGMCC 1.12470</strain>
    </source>
</reference>
<dbReference type="Proteomes" id="UP001597261">
    <property type="component" value="Unassembled WGS sequence"/>
</dbReference>
<proteinExistence type="predicted"/>
<evidence type="ECO:0000313" key="2">
    <source>
        <dbReference type="Proteomes" id="UP001597261"/>
    </source>
</evidence>
<accession>A0ABW4INK9</accession>
<gene>
    <name evidence="1" type="ORF">ACFSL4_11835</name>
</gene>
<dbReference type="EMBL" id="JBHUDX010000028">
    <property type="protein sequence ID" value="MFD1658879.1"/>
    <property type="molecule type" value="Genomic_DNA"/>
</dbReference>
<name>A0ABW4INK9_9ACTN</name>
<comment type="caution">
    <text evidence="1">The sequence shown here is derived from an EMBL/GenBank/DDBJ whole genome shotgun (WGS) entry which is preliminary data.</text>
</comment>
<keyword evidence="2" id="KW-1185">Reference proteome</keyword>
<evidence type="ECO:0000313" key="1">
    <source>
        <dbReference type="EMBL" id="MFD1658879.1"/>
    </source>
</evidence>
<protein>
    <submittedName>
        <fullName evidence="1">Uncharacterized protein</fullName>
    </submittedName>
</protein>
<sequence length="340" mass="34416">MPVRSGWLSPDGQTREDTRLVALGALTPTSPVATRSGVLPGSYDGQHRLSGFTLTGTAGSMTATVGPGRALVQGTDAQGAYPVALAEDLSLTFADGDAQYGRIDLVVLRVYDHAYDGSGRTEAVVEIIQGSPTATPTAPPAPGQSLPLHKVSVPAGAGAGSGGIDWSTALTGLRTATVAAGGILPVVTDTTGGAYPGQYRDASGVLQRWNGTAWADYQPPVAVETTTTGVTAATDWSVAWYSARRTGGVCSFTLALIRTGADLTATAAGTTNPGNVADQLMATLPAGWRPAGETTAAASDGYGTGAARIVADGSVQLIAWTTSGVIHTGNNVRISACFVL</sequence>
<dbReference type="RefSeq" id="WP_381081425.1">
    <property type="nucleotide sequence ID" value="NZ_JBHUDX010000028.1"/>
</dbReference>
<organism evidence="1 2">
    <name type="scientific">Streptomyces caeni</name>
    <dbReference type="NCBI Taxonomy" id="2307231"/>
    <lineage>
        <taxon>Bacteria</taxon>
        <taxon>Bacillati</taxon>
        <taxon>Actinomycetota</taxon>
        <taxon>Actinomycetes</taxon>
        <taxon>Kitasatosporales</taxon>
        <taxon>Streptomycetaceae</taxon>
        <taxon>Streptomyces</taxon>
    </lineage>
</organism>